<keyword evidence="2" id="KW-1185">Reference proteome</keyword>
<organism evidence="1 2">
    <name type="scientific">Henriciella pelagia</name>
    <dbReference type="NCBI Taxonomy" id="1977912"/>
    <lineage>
        <taxon>Bacteria</taxon>
        <taxon>Pseudomonadati</taxon>
        <taxon>Pseudomonadota</taxon>
        <taxon>Alphaproteobacteria</taxon>
        <taxon>Hyphomonadales</taxon>
        <taxon>Hyphomonadaceae</taxon>
        <taxon>Henriciella</taxon>
    </lineage>
</organism>
<evidence type="ECO:0000313" key="2">
    <source>
        <dbReference type="Proteomes" id="UP000628854"/>
    </source>
</evidence>
<protein>
    <submittedName>
        <fullName evidence="1">Uncharacterized protein</fullName>
    </submittedName>
</protein>
<dbReference type="EMBL" id="BMKF01000002">
    <property type="protein sequence ID" value="GGB71451.1"/>
    <property type="molecule type" value="Genomic_DNA"/>
</dbReference>
<accession>A0ABQ1JLF3</accession>
<reference evidence="2" key="1">
    <citation type="journal article" date="2019" name="Int. J. Syst. Evol. Microbiol.">
        <title>The Global Catalogue of Microorganisms (GCM) 10K type strain sequencing project: providing services to taxonomists for standard genome sequencing and annotation.</title>
        <authorList>
            <consortium name="The Broad Institute Genomics Platform"/>
            <consortium name="The Broad Institute Genome Sequencing Center for Infectious Disease"/>
            <person name="Wu L."/>
            <person name="Ma J."/>
        </authorList>
    </citation>
    <scope>NUCLEOTIDE SEQUENCE [LARGE SCALE GENOMIC DNA]</scope>
    <source>
        <strain evidence="2">CGMCC 1.15928</strain>
    </source>
</reference>
<dbReference type="Proteomes" id="UP000628854">
    <property type="component" value="Unassembled WGS sequence"/>
</dbReference>
<gene>
    <name evidence="1" type="ORF">GCM10011503_20150</name>
</gene>
<comment type="caution">
    <text evidence="1">The sequence shown here is derived from an EMBL/GenBank/DDBJ whole genome shotgun (WGS) entry which is preliminary data.</text>
</comment>
<sequence length="176" mass="19989">MTRFDQLVDLVETYQNLAAENYARVRQLAEAVRSGLCDYIDAKDGICVRLVPPIGDFEPKDYGDNAFSVPPRGFRPLGPIAFGLAVRVTRGTDWIRLTMQCQKIGDTLVLDIQGGQSFTLTLPLNEDDSRRLFDYVYKHVLNWFQSQMDRYETGEYGTREIGFDFSHQTGTETSTS</sequence>
<name>A0ABQ1JLF3_9PROT</name>
<evidence type="ECO:0000313" key="1">
    <source>
        <dbReference type="EMBL" id="GGB71451.1"/>
    </source>
</evidence>
<proteinExistence type="predicted"/>
<dbReference type="RefSeq" id="WP_084392327.1">
    <property type="nucleotide sequence ID" value="NZ_BMKF01000002.1"/>
</dbReference>